<keyword evidence="2" id="KW-1185">Reference proteome</keyword>
<protein>
    <submittedName>
        <fullName evidence="1">Uncharacterized protein</fullName>
    </submittedName>
</protein>
<proteinExistence type="predicted"/>
<accession>A0AAQ3P488</accession>
<dbReference type="EMBL" id="CP144699">
    <property type="protein sequence ID" value="WVZ19538.1"/>
    <property type="molecule type" value="Genomic_DNA"/>
</dbReference>
<evidence type="ECO:0000313" key="2">
    <source>
        <dbReference type="Proteomes" id="UP001374535"/>
    </source>
</evidence>
<evidence type="ECO:0000313" key="1">
    <source>
        <dbReference type="EMBL" id="WVZ19538.1"/>
    </source>
</evidence>
<reference evidence="1 2" key="1">
    <citation type="journal article" date="2023" name="Life. Sci Alliance">
        <title>Evolutionary insights into 3D genome organization and epigenetic landscape of Vigna mungo.</title>
        <authorList>
            <person name="Junaid A."/>
            <person name="Singh B."/>
            <person name="Bhatia S."/>
        </authorList>
    </citation>
    <scope>NUCLEOTIDE SEQUENCE [LARGE SCALE GENOMIC DNA]</scope>
    <source>
        <strain evidence="1">Urdbean</strain>
    </source>
</reference>
<name>A0AAQ3P488_VIGMU</name>
<gene>
    <name evidence="1" type="ORF">V8G54_006860</name>
</gene>
<dbReference type="AlphaFoldDB" id="A0AAQ3P488"/>
<dbReference type="Proteomes" id="UP001374535">
    <property type="component" value="Chromosome 2"/>
</dbReference>
<sequence>MPRAPHTIATSSRASTCHFGCIASRIVLHVSRFEVVCFPAKKNVLHSSTMSSTFTEAPIISSSKSFAPFLISFSHAFSFRRSINFTNDLFIFLSNFQEFKFLLVGKNLEPGMNTFWKASAASSICWACNRKTAFPSS</sequence>
<organism evidence="1 2">
    <name type="scientific">Vigna mungo</name>
    <name type="common">Black gram</name>
    <name type="synonym">Phaseolus mungo</name>
    <dbReference type="NCBI Taxonomy" id="3915"/>
    <lineage>
        <taxon>Eukaryota</taxon>
        <taxon>Viridiplantae</taxon>
        <taxon>Streptophyta</taxon>
        <taxon>Embryophyta</taxon>
        <taxon>Tracheophyta</taxon>
        <taxon>Spermatophyta</taxon>
        <taxon>Magnoliopsida</taxon>
        <taxon>eudicotyledons</taxon>
        <taxon>Gunneridae</taxon>
        <taxon>Pentapetalae</taxon>
        <taxon>rosids</taxon>
        <taxon>fabids</taxon>
        <taxon>Fabales</taxon>
        <taxon>Fabaceae</taxon>
        <taxon>Papilionoideae</taxon>
        <taxon>50 kb inversion clade</taxon>
        <taxon>NPAAA clade</taxon>
        <taxon>indigoferoid/millettioid clade</taxon>
        <taxon>Phaseoleae</taxon>
        <taxon>Vigna</taxon>
    </lineage>
</organism>